<reference evidence="3" key="1">
    <citation type="journal article" date="2022" name="Front. Microbiol.">
        <title>Genome-based taxonomic rearrangement of Oceanobacter-related bacteria including the description of Thalassolituus hydrocarbonoclasticus sp. nov. and Thalassolituus pacificus sp. nov. and emended description of the genus Thalassolituus.</title>
        <authorList>
            <person name="Dong C."/>
            <person name="Wei L."/>
            <person name="Wang J."/>
            <person name="Lai Q."/>
            <person name="Huang Z."/>
            <person name="Shao Z."/>
        </authorList>
    </citation>
    <scope>NUCLEOTIDE SEQUENCE</scope>
    <source>
        <strain evidence="3">59MF3M-4</strain>
    </source>
</reference>
<feature type="region of interest" description="Disordered" evidence="1">
    <location>
        <begin position="1"/>
        <end position="31"/>
    </location>
</feature>
<dbReference type="RefSeq" id="WP_260974540.1">
    <property type="nucleotide sequence ID" value="NZ_JAOANI010000002.1"/>
</dbReference>
<feature type="transmembrane region" description="Helical" evidence="2">
    <location>
        <begin position="182"/>
        <end position="202"/>
    </location>
</feature>
<keyword evidence="4" id="KW-1185">Reference proteome</keyword>
<keyword evidence="2" id="KW-1133">Transmembrane helix</keyword>
<evidence type="ECO:0000313" key="4">
    <source>
        <dbReference type="Proteomes" id="UP001147830"/>
    </source>
</evidence>
<gene>
    <name evidence="3" type="ORF">NYR02_01035</name>
</gene>
<feature type="transmembrane region" description="Helical" evidence="2">
    <location>
        <begin position="59"/>
        <end position="78"/>
    </location>
</feature>
<dbReference type="EMBL" id="JAOANI010000002">
    <property type="protein sequence ID" value="MCT7357607.1"/>
    <property type="molecule type" value="Genomic_DNA"/>
</dbReference>
<feature type="transmembrane region" description="Helical" evidence="2">
    <location>
        <begin position="125"/>
        <end position="146"/>
    </location>
</feature>
<feature type="transmembrane region" description="Helical" evidence="2">
    <location>
        <begin position="158"/>
        <end position="176"/>
    </location>
</feature>
<protein>
    <submittedName>
        <fullName evidence="3">Uncharacterized protein</fullName>
    </submittedName>
</protein>
<reference evidence="3" key="2">
    <citation type="submission" date="2022-08" db="EMBL/GenBank/DDBJ databases">
        <authorList>
            <person name="Dong C."/>
        </authorList>
    </citation>
    <scope>NUCLEOTIDE SEQUENCE</scope>
    <source>
        <strain evidence="3">59MF3M-4</strain>
    </source>
</reference>
<feature type="transmembrane region" description="Helical" evidence="2">
    <location>
        <begin position="90"/>
        <end position="119"/>
    </location>
</feature>
<evidence type="ECO:0000256" key="2">
    <source>
        <dbReference type="SAM" id="Phobius"/>
    </source>
</evidence>
<evidence type="ECO:0000313" key="3">
    <source>
        <dbReference type="EMBL" id="MCT7357607.1"/>
    </source>
</evidence>
<name>A0A9X2WBV2_9GAMM</name>
<dbReference type="AlphaFoldDB" id="A0A9X2WBV2"/>
<comment type="caution">
    <text evidence="3">The sequence shown here is derived from an EMBL/GenBank/DDBJ whole genome shotgun (WGS) entry which is preliminary data.</text>
</comment>
<keyword evidence="2" id="KW-0812">Transmembrane</keyword>
<accession>A0A9X2WBV2</accession>
<proteinExistence type="predicted"/>
<organism evidence="3 4">
    <name type="scientific">Thalassolituus pacificus</name>
    <dbReference type="NCBI Taxonomy" id="2975440"/>
    <lineage>
        <taxon>Bacteria</taxon>
        <taxon>Pseudomonadati</taxon>
        <taxon>Pseudomonadota</taxon>
        <taxon>Gammaproteobacteria</taxon>
        <taxon>Oceanospirillales</taxon>
        <taxon>Oceanospirillaceae</taxon>
        <taxon>Thalassolituus</taxon>
    </lineage>
</organism>
<sequence>MNTDFSEQQKKKQPPDQNSTGQSSTDQDTTDLRMLPPVSYITGLCNRVLGRMLMAMLNAPWASLIILLVLYLSALIIVNIPALDIARETIFLVAISPLAIPVFLSLAYLGSSLVLLALFAYNPGTRVSCAIILEVLVIAPMLLMALSDTRLLLMLGDNALFVLIVGNMVAAPWLAFRYDKTVLRHAYLCLPLLLLLTAFIWIESTAGLSYEKISHEHISVIDCEWVRAKSKSGAPSGPAIKICDVKVEYRGSDYRFNDMPAPNGNINYMEVRQALFKHFRLR</sequence>
<evidence type="ECO:0000256" key="1">
    <source>
        <dbReference type="SAM" id="MobiDB-lite"/>
    </source>
</evidence>
<dbReference type="Proteomes" id="UP001147830">
    <property type="component" value="Unassembled WGS sequence"/>
</dbReference>
<feature type="compositionally biased region" description="Low complexity" evidence="1">
    <location>
        <begin position="16"/>
        <end position="27"/>
    </location>
</feature>
<keyword evidence="2" id="KW-0472">Membrane</keyword>